<dbReference type="OrthoDB" id="4062651at2759"/>
<dbReference type="InterPro" id="IPR000719">
    <property type="entry name" value="Prot_kinase_dom"/>
</dbReference>
<dbReference type="GO" id="GO:0005524">
    <property type="term" value="F:ATP binding"/>
    <property type="evidence" value="ECO:0007669"/>
    <property type="project" value="InterPro"/>
</dbReference>
<feature type="compositionally biased region" description="Polar residues" evidence="1">
    <location>
        <begin position="48"/>
        <end position="77"/>
    </location>
</feature>
<evidence type="ECO:0000256" key="1">
    <source>
        <dbReference type="SAM" id="MobiDB-lite"/>
    </source>
</evidence>
<dbReference type="PhylomeDB" id="A0A068TU57"/>
<feature type="region of interest" description="Disordered" evidence="1">
    <location>
        <begin position="268"/>
        <end position="288"/>
    </location>
</feature>
<dbReference type="EMBL" id="HG739088">
    <property type="protein sequence ID" value="CDO99761.1"/>
    <property type="molecule type" value="Genomic_DNA"/>
</dbReference>
<dbReference type="GO" id="GO:0004672">
    <property type="term" value="F:protein kinase activity"/>
    <property type="evidence" value="ECO:0007669"/>
    <property type="project" value="InterPro"/>
</dbReference>
<dbReference type="PANTHER" id="PTHR46863">
    <property type="entry name" value="OS09G0572100 PROTEIN"/>
    <property type="match status" value="1"/>
</dbReference>
<feature type="compositionally biased region" description="Low complexity" evidence="1">
    <location>
        <begin position="22"/>
        <end position="47"/>
    </location>
</feature>
<gene>
    <name evidence="3" type="ORF">GSCOC_T00029447001</name>
</gene>
<feature type="domain" description="Protein kinase" evidence="2">
    <location>
        <begin position="66"/>
        <end position="415"/>
    </location>
</feature>
<dbReference type="PANTHER" id="PTHR46863:SF2">
    <property type="entry name" value="LYSM DOMAIN RECEPTOR-LIKE KINASE 3"/>
    <property type="match status" value="1"/>
</dbReference>
<sequence length="438" mass="48935">MCKSKKQLSQDVIEPSTMPRNSSSQRSNKSSHKSSSSSFAEPSSSLSNYNKSIPSTGSSFYNRDSWRTTSNSSSGNPPLTRLRDNLPERTNVYDISEISAATNNFKLKPFNSSSSSTSWRCTIRGQNVILIQRKFRRPMNVSELVDRLALICRSHHSSLVRLKGASISGNYIYLVYDYIQGGNLADCLRNPKNPHFTVLSDWLSRVKIAGDIAHGLDYIHHSTGLGFNFIHNHIKASSIIITPTLDAKICHFGTAELCGEITMDRDDEDNDKLGSTKSKGKMEYKRSGSGRMKLEGTRGYMAPEYRDTGVATEKSDVYAFGVVILELLSGQEALKYRFDEEMRGYVRDSVIEAAKEALEEGGGGVRKWVDKRMKDSYPVEVVEKLTRLALECVADDPNKRPDMGRVFVCISQLYLDSQTWVEKMGGLPVDFSLSLAPR</sequence>
<dbReference type="Pfam" id="PF00069">
    <property type="entry name" value="Pkinase"/>
    <property type="match status" value="1"/>
</dbReference>
<dbReference type="Gene3D" id="1.10.510.10">
    <property type="entry name" value="Transferase(Phosphotransferase) domain 1"/>
    <property type="match status" value="1"/>
</dbReference>
<evidence type="ECO:0000313" key="3">
    <source>
        <dbReference type="EMBL" id="CDO99761.1"/>
    </source>
</evidence>
<dbReference type="Gene3D" id="3.30.200.20">
    <property type="entry name" value="Phosphorylase Kinase, domain 1"/>
    <property type="match status" value="1"/>
</dbReference>
<dbReference type="STRING" id="49390.A0A068TU57"/>
<dbReference type="InParanoid" id="A0A068TU57"/>
<protein>
    <recommendedName>
        <fullName evidence="2">Protein kinase domain-containing protein</fullName>
    </recommendedName>
</protein>
<dbReference type="InterPro" id="IPR011009">
    <property type="entry name" value="Kinase-like_dom_sf"/>
</dbReference>
<keyword evidence="4" id="KW-1185">Reference proteome</keyword>
<proteinExistence type="predicted"/>
<dbReference type="SUPFAM" id="SSF56112">
    <property type="entry name" value="Protein kinase-like (PK-like)"/>
    <property type="match status" value="1"/>
</dbReference>
<name>A0A068TU57_COFCA</name>
<evidence type="ECO:0000313" key="4">
    <source>
        <dbReference type="Proteomes" id="UP000295252"/>
    </source>
</evidence>
<dbReference type="OMA" id="TSTSWRC"/>
<reference evidence="4" key="1">
    <citation type="journal article" date="2014" name="Science">
        <title>The coffee genome provides insight into the convergent evolution of caffeine biosynthesis.</title>
        <authorList>
            <person name="Denoeud F."/>
            <person name="Carretero-Paulet L."/>
            <person name="Dereeper A."/>
            <person name="Droc G."/>
            <person name="Guyot R."/>
            <person name="Pietrella M."/>
            <person name="Zheng C."/>
            <person name="Alberti A."/>
            <person name="Anthony F."/>
            <person name="Aprea G."/>
            <person name="Aury J.M."/>
            <person name="Bento P."/>
            <person name="Bernard M."/>
            <person name="Bocs S."/>
            <person name="Campa C."/>
            <person name="Cenci A."/>
            <person name="Combes M.C."/>
            <person name="Crouzillat D."/>
            <person name="Da Silva C."/>
            <person name="Daddiego L."/>
            <person name="De Bellis F."/>
            <person name="Dussert S."/>
            <person name="Garsmeur O."/>
            <person name="Gayraud T."/>
            <person name="Guignon V."/>
            <person name="Jahn K."/>
            <person name="Jamilloux V."/>
            <person name="Joet T."/>
            <person name="Labadie K."/>
            <person name="Lan T."/>
            <person name="Leclercq J."/>
            <person name="Lepelley M."/>
            <person name="Leroy T."/>
            <person name="Li L.T."/>
            <person name="Librado P."/>
            <person name="Lopez L."/>
            <person name="Munoz A."/>
            <person name="Noel B."/>
            <person name="Pallavicini A."/>
            <person name="Perrotta G."/>
            <person name="Poncet V."/>
            <person name="Pot D."/>
            <person name="Priyono X."/>
            <person name="Rigoreau M."/>
            <person name="Rouard M."/>
            <person name="Rozas J."/>
            <person name="Tranchant-Dubreuil C."/>
            <person name="VanBuren R."/>
            <person name="Zhang Q."/>
            <person name="Andrade A.C."/>
            <person name="Argout X."/>
            <person name="Bertrand B."/>
            <person name="de Kochko A."/>
            <person name="Graziosi G."/>
            <person name="Henry R.J."/>
            <person name="Jayarama X."/>
            <person name="Ming R."/>
            <person name="Nagai C."/>
            <person name="Rounsley S."/>
            <person name="Sankoff D."/>
            <person name="Giuliano G."/>
            <person name="Albert V.A."/>
            <person name="Wincker P."/>
            <person name="Lashermes P."/>
        </authorList>
    </citation>
    <scope>NUCLEOTIDE SEQUENCE [LARGE SCALE GENOMIC DNA]</scope>
    <source>
        <strain evidence="4">cv. DH200-94</strain>
    </source>
</reference>
<evidence type="ECO:0000259" key="2">
    <source>
        <dbReference type="PROSITE" id="PS50011"/>
    </source>
</evidence>
<accession>A0A068TU57</accession>
<dbReference type="AlphaFoldDB" id="A0A068TU57"/>
<organism evidence="3 4">
    <name type="scientific">Coffea canephora</name>
    <name type="common">Robusta coffee</name>
    <dbReference type="NCBI Taxonomy" id="49390"/>
    <lineage>
        <taxon>Eukaryota</taxon>
        <taxon>Viridiplantae</taxon>
        <taxon>Streptophyta</taxon>
        <taxon>Embryophyta</taxon>
        <taxon>Tracheophyta</taxon>
        <taxon>Spermatophyta</taxon>
        <taxon>Magnoliopsida</taxon>
        <taxon>eudicotyledons</taxon>
        <taxon>Gunneridae</taxon>
        <taxon>Pentapetalae</taxon>
        <taxon>asterids</taxon>
        <taxon>lamiids</taxon>
        <taxon>Gentianales</taxon>
        <taxon>Rubiaceae</taxon>
        <taxon>Ixoroideae</taxon>
        <taxon>Gardenieae complex</taxon>
        <taxon>Bertiereae - Coffeeae clade</taxon>
        <taxon>Coffeeae</taxon>
        <taxon>Coffea</taxon>
    </lineage>
</organism>
<dbReference type="Gramene" id="CDO99761">
    <property type="protein sequence ID" value="CDO99761"/>
    <property type="gene ID" value="GSCOC_T00029447001"/>
</dbReference>
<dbReference type="Proteomes" id="UP000295252">
    <property type="component" value="Chromosome IV"/>
</dbReference>
<dbReference type="PROSITE" id="PS50011">
    <property type="entry name" value="PROTEIN_KINASE_DOM"/>
    <property type="match status" value="1"/>
</dbReference>
<feature type="region of interest" description="Disordered" evidence="1">
    <location>
        <begin position="1"/>
        <end position="86"/>
    </location>
</feature>